<dbReference type="InterPro" id="IPR001750">
    <property type="entry name" value="ND/Mrp_TM"/>
</dbReference>
<keyword evidence="6" id="KW-0813">Transport</keyword>
<keyword evidence="6" id="KW-0520">NAD</keyword>
<feature type="transmembrane region" description="Helical" evidence="6">
    <location>
        <begin position="373"/>
        <end position="391"/>
    </location>
</feature>
<gene>
    <name evidence="8" type="primary">nad4</name>
</gene>
<feature type="transmembrane region" description="Helical" evidence="6">
    <location>
        <begin position="489"/>
        <end position="507"/>
    </location>
</feature>
<dbReference type="PANTHER" id="PTHR42703:SF1">
    <property type="entry name" value="NA(+)_H(+) ANTIPORTER SUBUNIT D1"/>
    <property type="match status" value="1"/>
</dbReference>
<feature type="transmembrane region" description="Helical" evidence="6">
    <location>
        <begin position="314"/>
        <end position="335"/>
    </location>
</feature>
<keyword evidence="6" id="KW-0830">Ubiquinone</keyword>
<dbReference type="AlphaFoldDB" id="A0A6C0UDQ6"/>
<dbReference type="InterPro" id="IPR003918">
    <property type="entry name" value="NADH_UbQ_OxRdtase"/>
</dbReference>
<evidence type="ECO:0000256" key="5">
    <source>
        <dbReference type="ARBA" id="ARBA00023136"/>
    </source>
</evidence>
<accession>A0A6C0UDQ6</accession>
<keyword evidence="6 8" id="KW-0496">Mitochondrion</keyword>
<evidence type="ECO:0000259" key="7">
    <source>
        <dbReference type="Pfam" id="PF00361"/>
    </source>
</evidence>
<feature type="transmembrane region" description="Helical" evidence="6">
    <location>
        <begin position="283"/>
        <end position="302"/>
    </location>
</feature>
<dbReference type="EMBL" id="MK301177">
    <property type="protein sequence ID" value="QIB71983.1"/>
    <property type="molecule type" value="Genomic_DNA"/>
</dbReference>
<organism evidence="8">
    <name type="scientific">Gruberia lanceolata</name>
    <dbReference type="NCBI Taxonomy" id="1978530"/>
    <lineage>
        <taxon>Eukaryota</taxon>
        <taxon>Sar</taxon>
        <taxon>Alveolata</taxon>
        <taxon>Ciliophora</taxon>
        <taxon>Postciliodesmatophora</taxon>
        <taxon>Heterotrichea</taxon>
        <taxon>Heterotrichida</taxon>
        <taxon>Spirostomidae</taxon>
        <taxon>Gruberia</taxon>
    </lineage>
</organism>
<sequence length="522" mass="61941">MYHFFFKKFYIFYDLTFLLKFFFFCTILFLFVLLFFLFFYKLQIQSTLYEELYLYKFKLISFFFVSFLSLYFFICTLFLTLFWFHNFYIDLNYLNELSFRIKFKDFNFFLFNWNNDYCSLFLISINKFNIIFFTLFCFLYPIIFALIGNDYTVLHYRFYIYKYLIFILSYYLLATDNIILFYIIYEFILILVFAVMYLSSNARGGVEAALFFAGWAVLGSILVGLGVVNLVVLTNQSSFNLITLNKLTHNESYYLYLLFFFGFGTKLSTWPFWYWLPRAHVEVSTGMSVFLSCILIKLSYYGLIKMQFLLSSEISLNICLIVTFLCVIDIVFRLVNLKDLKAVIAYSSVLHTNLLLALVHLDNFKIMNWTILYVWGHSLATTVLFISVNLIEARYGSRNIIQVAGVWYTIPTVGYLTLWSLISFLDLPITLFFWGELWLWVVMLNNLPLIAVQIIFICCVIFVCIFFKIWWGVLFGVPDIYIKKVTSNNYIELIILTLWLLAFQFLLGAQPSILTSFVGYIF</sequence>
<keyword evidence="5 6" id="KW-0472">Membrane</keyword>
<protein>
    <recommendedName>
        <fullName evidence="6">NADH-ubiquinone oxidoreductase chain 4</fullName>
        <ecNumber evidence="6">7.1.1.2</ecNumber>
    </recommendedName>
</protein>
<dbReference type="GO" id="GO:0042773">
    <property type="term" value="P:ATP synthesis coupled electron transport"/>
    <property type="evidence" value="ECO:0007669"/>
    <property type="project" value="InterPro"/>
</dbReference>
<keyword evidence="6" id="KW-0679">Respiratory chain</keyword>
<feature type="transmembrane region" description="Helical" evidence="6">
    <location>
        <begin position="210"/>
        <end position="233"/>
    </location>
</feature>
<comment type="function">
    <text evidence="6">Core subunit of the mitochondrial membrane respiratory chain NADH dehydrogenase (Complex I) which catalyzes electron transfer from NADH through the respiratory chain, using ubiquinone as an electron acceptor. Essential for the catalytic activity and assembly of complex I.</text>
</comment>
<keyword evidence="6" id="KW-0249">Electron transport</keyword>
<dbReference type="InterPro" id="IPR050586">
    <property type="entry name" value="CPA3_Na-H_Antiporter_D"/>
</dbReference>
<evidence type="ECO:0000256" key="4">
    <source>
        <dbReference type="ARBA" id="ARBA00022989"/>
    </source>
</evidence>
<geneLocation type="mitochondrion" evidence="8"/>
<comment type="subcellular location">
    <subcellularLocation>
        <location evidence="1">Cell membrane</location>
        <topology evidence="1">Multi-pass membrane protein</topology>
    </subcellularLocation>
    <subcellularLocation>
        <location evidence="6">Mitochondrion membrane</location>
        <topology evidence="6">Multi-pass membrane protein</topology>
    </subcellularLocation>
</comment>
<feature type="transmembrane region" description="Helical" evidence="6">
    <location>
        <begin position="454"/>
        <end position="477"/>
    </location>
</feature>
<feature type="transmembrane region" description="Helical" evidence="6">
    <location>
        <begin position="21"/>
        <end position="40"/>
    </location>
</feature>
<keyword evidence="4 6" id="KW-1133">Transmembrane helix</keyword>
<dbReference type="PRINTS" id="PR01437">
    <property type="entry name" value="NUOXDRDTASE4"/>
</dbReference>
<dbReference type="GO" id="GO:0005886">
    <property type="term" value="C:plasma membrane"/>
    <property type="evidence" value="ECO:0007669"/>
    <property type="project" value="UniProtKB-SubCell"/>
</dbReference>
<feature type="transmembrane region" description="Helical" evidence="6">
    <location>
        <begin position="253"/>
        <end position="276"/>
    </location>
</feature>
<evidence type="ECO:0000313" key="8">
    <source>
        <dbReference type="EMBL" id="QIB71983.1"/>
    </source>
</evidence>
<evidence type="ECO:0000256" key="2">
    <source>
        <dbReference type="ARBA" id="ARBA00022475"/>
    </source>
</evidence>
<keyword evidence="2" id="KW-1003">Cell membrane</keyword>
<feature type="transmembrane region" description="Helical" evidence="6">
    <location>
        <begin position="60"/>
        <end position="85"/>
    </location>
</feature>
<name>A0A6C0UDQ6_9CILI</name>
<dbReference type="GO" id="GO:0008137">
    <property type="term" value="F:NADH dehydrogenase (ubiquinone) activity"/>
    <property type="evidence" value="ECO:0007669"/>
    <property type="project" value="UniProtKB-UniRule"/>
</dbReference>
<feature type="transmembrane region" description="Helical" evidence="6">
    <location>
        <begin position="342"/>
        <end position="361"/>
    </location>
</feature>
<feature type="transmembrane region" description="Helical" evidence="6">
    <location>
        <begin position="130"/>
        <end position="147"/>
    </location>
</feature>
<evidence type="ECO:0000256" key="6">
    <source>
        <dbReference type="RuleBase" id="RU003297"/>
    </source>
</evidence>
<feature type="transmembrane region" description="Helical" evidence="6">
    <location>
        <begin position="412"/>
        <end position="434"/>
    </location>
</feature>
<feature type="domain" description="NADH:quinone oxidoreductase/Mrp antiporter transmembrane" evidence="7">
    <location>
        <begin position="176"/>
        <end position="454"/>
    </location>
</feature>
<reference evidence="8" key="1">
    <citation type="journal article" date="2019" name="Mitochondrial DNA Part B Resour">
        <title>The complete mitochondrial genome of Gruberia lanceolata (Gruber, 1884) Kahl, 1932 (Ciliophora: Heterotrichea).</title>
        <authorList>
            <person name="Park M.-H."/>
            <person name="Min G.-S."/>
        </authorList>
    </citation>
    <scope>NUCLEOTIDE SEQUENCE</scope>
    <source>
        <strain evidence="8">Gben1</strain>
    </source>
</reference>
<proteinExistence type="inferred from homology"/>
<dbReference type="Pfam" id="PF00361">
    <property type="entry name" value="Proton_antipo_M"/>
    <property type="match status" value="1"/>
</dbReference>
<evidence type="ECO:0000256" key="1">
    <source>
        <dbReference type="ARBA" id="ARBA00004651"/>
    </source>
</evidence>
<dbReference type="PANTHER" id="PTHR42703">
    <property type="entry name" value="NADH DEHYDROGENASE"/>
    <property type="match status" value="1"/>
</dbReference>
<feature type="transmembrane region" description="Helical" evidence="6">
    <location>
        <begin position="179"/>
        <end position="198"/>
    </location>
</feature>
<feature type="transmembrane region" description="Helical" evidence="6">
    <location>
        <begin position="154"/>
        <end position="173"/>
    </location>
</feature>
<evidence type="ECO:0000256" key="3">
    <source>
        <dbReference type="ARBA" id="ARBA00022692"/>
    </source>
</evidence>
<dbReference type="EC" id="7.1.1.2" evidence="6"/>
<comment type="similarity">
    <text evidence="6">Belongs to the complex I subunit 4 family.</text>
</comment>
<keyword evidence="3 6" id="KW-0812">Transmembrane</keyword>
<dbReference type="GO" id="GO:0031966">
    <property type="term" value="C:mitochondrial membrane"/>
    <property type="evidence" value="ECO:0007669"/>
    <property type="project" value="UniProtKB-SubCell"/>
</dbReference>
<comment type="catalytic activity">
    <reaction evidence="6">
        <text>a ubiquinone + NADH + 5 H(+)(in) = a ubiquinol + NAD(+) + 4 H(+)(out)</text>
        <dbReference type="Rhea" id="RHEA:29091"/>
        <dbReference type="Rhea" id="RHEA-COMP:9565"/>
        <dbReference type="Rhea" id="RHEA-COMP:9566"/>
        <dbReference type="ChEBI" id="CHEBI:15378"/>
        <dbReference type="ChEBI" id="CHEBI:16389"/>
        <dbReference type="ChEBI" id="CHEBI:17976"/>
        <dbReference type="ChEBI" id="CHEBI:57540"/>
        <dbReference type="ChEBI" id="CHEBI:57945"/>
        <dbReference type="EC" id="7.1.1.2"/>
    </reaction>
</comment>